<evidence type="ECO:0000256" key="5">
    <source>
        <dbReference type="SAM" id="MobiDB-lite"/>
    </source>
</evidence>
<feature type="compositionally biased region" description="Low complexity" evidence="5">
    <location>
        <begin position="69"/>
        <end position="95"/>
    </location>
</feature>
<evidence type="ECO:0000313" key="8">
    <source>
        <dbReference type="EMBL" id="KIW09599.1"/>
    </source>
</evidence>
<keyword evidence="3 4" id="KW-0653">Protein transport</keyword>
<keyword evidence="1 4" id="KW-0813">Transport</keyword>
<evidence type="ECO:0000259" key="6">
    <source>
        <dbReference type="Pfam" id="PF04048"/>
    </source>
</evidence>
<sequence length="1166" mass="128105">MSRYGEGGYGGGGTNPYANGYGASSNETNPYGGAPTANSNPYGGSAGASDRYGSNSGATNPYGDSSFGSSATSLQQPSSSNPYGGSASSYSSAAPTQSLKGAGQLGGFQPRNRRQGGYGTGPVTSPQSAAMEYGNNFDGRNEDASEDGTRTTVNRPTSLERSQAKRRSGGAGPRSPTRKINGAGGSGSQQIEDVLGVIQRDWAFMTDENCIPVEVALKLMDDSSLGLARREREFKETHQQLQNALRAIVNEHHQGFNSSIGTFHSIQASIQSSQSRLRALRDSLVTAKSSLSTTKPELKGLAMRSQEFEDMLQILSSIEHLQGIPEKLEARISEKRFLSAVELLQDGLKTVRNSEMDSIGALSDMRVYLSNQEHSLTDIMIEELHNHLYLKSPYCENRWKQYAPQHIKATIAMTNGQQHGPRQLVGFLENLDTASKIMQDDPSRNPEADSFFYIQLIIESLNNLGRLDVVVESITQRMPVELFKVVEKSINEADQRHPTSLRGKRPGNSDVLDSSNAARSVVLNDLLGSLFARFEAIAEGHRVVHEVISGILRREGMRTSSALTGGFRELWKLYQSEIRSILHDYLAADGNLGFRNGEGSNRPGSIFSRVQRDKNKRIFKLNDMDSKSSDINSEREDLEAILKTSVPGLVSDSKRPNQMDQNGTSNGVSTDGSATGHKLLVEPSVFNMGILLPPSLTFLSRLKEIVPPTSDIVLSNLTSFLDDFLVNVFLPQLEETLSDACAQTFIEADAFQQDPNWSHHSTKPIFRGTRKFWELIRSFCTLLTGLPHDQAFSQLIIGQIMMYYEKCHGWFKAVVARSKPHPTSGRLVKIGVALAEGMADEDGELKEAITKLSQLGENDEEERKKWLEKEIELLLDSVDGITIDESDLILDPRSIQLLCTLHTSMKWLAGQTVQLRLVSTEAVDSSRRESRQGASRRWTLVANARGSPDSGKAFLPLNDETAEQFDAAVGLYRQLAVSVSRMLHVEIRCHVLHFIEKAMKQTFVLDAEVQEPDPEVVALNADIVSFDDILGTCLQAPVRSFVLTGISSLLDKYLISLTPTINAMNLAGAHRLQLNILVLQQNLKNVEPSASLAQSASYYELFTAGADEIVKRAKQQGKAIGFTAEQISMLLKLVYSEALASDRREVSVAAERGLAQSELEVSEYLY</sequence>
<comment type="similarity">
    <text evidence="4">Belongs to the SEC8 family.</text>
</comment>
<feature type="compositionally biased region" description="Polar residues" evidence="5">
    <location>
        <begin position="52"/>
        <end position="68"/>
    </location>
</feature>
<dbReference type="GeneID" id="27308441"/>
<evidence type="ECO:0000256" key="3">
    <source>
        <dbReference type="ARBA" id="ARBA00022927"/>
    </source>
</evidence>
<organism evidence="8 9">
    <name type="scientific">Verruconis gallopava</name>
    <dbReference type="NCBI Taxonomy" id="253628"/>
    <lineage>
        <taxon>Eukaryota</taxon>
        <taxon>Fungi</taxon>
        <taxon>Dikarya</taxon>
        <taxon>Ascomycota</taxon>
        <taxon>Pezizomycotina</taxon>
        <taxon>Dothideomycetes</taxon>
        <taxon>Pleosporomycetidae</taxon>
        <taxon>Venturiales</taxon>
        <taxon>Sympoventuriaceae</taxon>
        <taxon>Verruconis</taxon>
    </lineage>
</organism>
<dbReference type="GO" id="GO:0006904">
    <property type="term" value="P:vesicle docking involved in exocytosis"/>
    <property type="evidence" value="ECO:0007669"/>
    <property type="project" value="InterPro"/>
</dbReference>
<feature type="compositionally biased region" description="Polar residues" evidence="5">
    <location>
        <begin position="150"/>
        <end position="161"/>
    </location>
</feature>
<dbReference type="OrthoDB" id="272977at2759"/>
<dbReference type="AlphaFoldDB" id="A0A0D2BDY6"/>
<protein>
    <recommendedName>
        <fullName evidence="4">Exocyst complex component Sec8</fullName>
    </recommendedName>
</protein>
<dbReference type="GO" id="GO:0006893">
    <property type="term" value="P:Golgi to plasma membrane transport"/>
    <property type="evidence" value="ECO:0007669"/>
    <property type="project" value="TreeGrafter"/>
</dbReference>
<dbReference type="EMBL" id="KN847529">
    <property type="protein sequence ID" value="KIW09599.1"/>
    <property type="molecule type" value="Genomic_DNA"/>
</dbReference>
<gene>
    <name evidence="8" type="ORF">PV09_00468</name>
</gene>
<reference evidence="8 9" key="1">
    <citation type="submission" date="2015-01" db="EMBL/GenBank/DDBJ databases">
        <title>The Genome Sequence of Ochroconis gallopava CBS43764.</title>
        <authorList>
            <consortium name="The Broad Institute Genomics Platform"/>
            <person name="Cuomo C."/>
            <person name="de Hoog S."/>
            <person name="Gorbushina A."/>
            <person name="Stielow B."/>
            <person name="Teixiera M."/>
            <person name="Abouelleil A."/>
            <person name="Chapman S.B."/>
            <person name="Priest M."/>
            <person name="Young S.K."/>
            <person name="Wortman J."/>
            <person name="Nusbaum C."/>
            <person name="Birren B."/>
        </authorList>
    </citation>
    <scope>NUCLEOTIDE SEQUENCE [LARGE SCALE GENOMIC DNA]</scope>
    <source>
        <strain evidence="8 9">CBS 43764</strain>
    </source>
</reference>
<dbReference type="InParanoid" id="A0A0D2BDY6"/>
<feature type="compositionally biased region" description="Polar residues" evidence="5">
    <location>
        <begin position="658"/>
        <end position="673"/>
    </location>
</feature>
<dbReference type="Pfam" id="PF20652">
    <property type="entry name" value="Sec8_C"/>
    <property type="match status" value="1"/>
</dbReference>
<dbReference type="InterPro" id="IPR007191">
    <property type="entry name" value="Sec8_exocyst_N"/>
</dbReference>
<evidence type="ECO:0000313" key="9">
    <source>
        <dbReference type="Proteomes" id="UP000053259"/>
    </source>
</evidence>
<dbReference type="STRING" id="253628.A0A0D2BDY6"/>
<keyword evidence="9" id="KW-1185">Reference proteome</keyword>
<dbReference type="GO" id="GO:0006612">
    <property type="term" value="P:protein targeting to membrane"/>
    <property type="evidence" value="ECO:0007669"/>
    <property type="project" value="UniProtKB-UniRule"/>
</dbReference>
<dbReference type="GO" id="GO:0015031">
    <property type="term" value="P:protein transport"/>
    <property type="evidence" value="ECO:0007669"/>
    <property type="project" value="UniProtKB-KW"/>
</dbReference>
<accession>A0A0D2BDY6</accession>
<feature type="region of interest" description="Disordered" evidence="5">
    <location>
        <begin position="648"/>
        <end position="674"/>
    </location>
</feature>
<feature type="region of interest" description="Disordered" evidence="5">
    <location>
        <begin position="494"/>
        <end position="513"/>
    </location>
</feature>
<evidence type="ECO:0000256" key="1">
    <source>
        <dbReference type="ARBA" id="ARBA00022448"/>
    </source>
</evidence>
<evidence type="ECO:0000256" key="4">
    <source>
        <dbReference type="RuleBase" id="RU367079"/>
    </source>
</evidence>
<dbReference type="InterPro" id="IPR048630">
    <property type="entry name" value="Sec8_M"/>
</dbReference>
<feature type="compositionally biased region" description="Gly residues" evidence="5">
    <location>
        <begin position="1"/>
        <end position="14"/>
    </location>
</feature>
<dbReference type="Pfam" id="PF04048">
    <property type="entry name" value="Sec8_N"/>
    <property type="match status" value="1"/>
</dbReference>
<feature type="compositionally biased region" description="Basic and acidic residues" evidence="5">
    <location>
        <begin position="139"/>
        <end position="149"/>
    </location>
</feature>
<feature type="domain" description="Exocyst complex component Sec8 middle helical bundle" evidence="7">
    <location>
        <begin position="445"/>
        <end position="696"/>
    </location>
</feature>
<proteinExistence type="inferred from homology"/>
<keyword evidence="2 4" id="KW-0268">Exocytosis</keyword>
<dbReference type="HOGENOM" id="CLU_004025_0_0_1"/>
<comment type="function">
    <text evidence="4">Component of the exocyst complex involved in the docking of exocytic vesicles with fusion sites on the plasma membrane.</text>
</comment>
<feature type="domain" description="Exocyst complex component Sec8 N-terminal" evidence="6">
    <location>
        <begin position="191"/>
        <end position="330"/>
    </location>
</feature>
<dbReference type="RefSeq" id="XP_016219468.1">
    <property type="nucleotide sequence ID" value="XM_016353211.1"/>
</dbReference>
<dbReference type="PANTHER" id="PTHR14146">
    <property type="entry name" value="EXOCYST COMPLEX COMPONENT 4"/>
    <property type="match status" value="1"/>
</dbReference>
<dbReference type="VEuPathDB" id="FungiDB:PV09_00468"/>
<dbReference type="GO" id="GO:0000145">
    <property type="term" value="C:exocyst"/>
    <property type="evidence" value="ECO:0007669"/>
    <property type="project" value="UniProtKB-UniRule"/>
</dbReference>
<dbReference type="Proteomes" id="UP000053259">
    <property type="component" value="Unassembled WGS sequence"/>
</dbReference>
<dbReference type="FunCoup" id="A0A0D2BDY6">
    <property type="interactions" value="278"/>
</dbReference>
<evidence type="ECO:0000256" key="2">
    <source>
        <dbReference type="ARBA" id="ARBA00022483"/>
    </source>
</evidence>
<dbReference type="InterPro" id="IPR039682">
    <property type="entry name" value="Sec8/EXOC4"/>
</dbReference>
<name>A0A0D2BDY6_9PEZI</name>
<evidence type="ECO:0000259" key="7">
    <source>
        <dbReference type="Pfam" id="PF20652"/>
    </source>
</evidence>
<feature type="region of interest" description="Disordered" evidence="5">
    <location>
        <begin position="1"/>
        <end position="188"/>
    </location>
</feature>
<dbReference type="GO" id="GO:0090522">
    <property type="term" value="P:vesicle tethering involved in exocytosis"/>
    <property type="evidence" value="ECO:0007669"/>
    <property type="project" value="UniProtKB-UniRule"/>
</dbReference>
<dbReference type="PANTHER" id="PTHR14146:SF0">
    <property type="entry name" value="EXOCYST COMPLEX COMPONENT 4"/>
    <property type="match status" value="1"/>
</dbReference>